<protein>
    <submittedName>
        <fullName evidence="1">Uncharacterized protein (DUF924 family)</fullName>
    </submittedName>
</protein>
<name>A0A318JVC8_9NEIS</name>
<evidence type="ECO:0000313" key="1">
    <source>
        <dbReference type="EMBL" id="PXX48794.1"/>
    </source>
</evidence>
<dbReference type="InterPro" id="IPR010323">
    <property type="entry name" value="DUF924"/>
</dbReference>
<dbReference type="AlphaFoldDB" id="A0A318JVC8"/>
<comment type="caution">
    <text evidence="1">The sequence shown here is derived from an EMBL/GenBank/DDBJ whole genome shotgun (WGS) entry which is preliminary data.</text>
</comment>
<sequence>MTTVLDEVVQCWFGGAEPALMQQPQAKWFRKDAEFDQLLRQRFASGWQAAMSGQLAMPSVAEPLALLGYIVLTDQLSRNMYRDSAQAFASDALALAAARQLVDAAADQALPPMARVFVYLPFEHSEQLADQDVSVALFQTLASYPHSAEFIDYAQRHRDIIRRFGRFPHRNALLGRPSTPEELAFLQQPGSSF</sequence>
<gene>
    <name evidence="1" type="ORF">DFR38_106171</name>
</gene>
<evidence type="ECO:0000313" key="2">
    <source>
        <dbReference type="Proteomes" id="UP000248395"/>
    </source>
</evidence>
<reference evidence="1 2" key="1">
    <citation type="submission" date="2018-05" db="EMBL/GenBank/DDBJ databases">
        <title>Genomic Encyclopedia of Type Strains, Phase IV (KMG-IV): sequencing the most valuable type-strain genomes for metagenomic binning, comparative biology and taxonomic classification.</title>
        <authorList>
            <person name="Goeker M."/>
        </authorList>
    </citation>
    <scope>NUCLEOTIDE SEQUENCE [LARGE SCALE GENOMIC DNA]</scope>
    <source>
        <strain evidence="1 2">DSM 25134</strain>
    </source>
</reference>
<dbReference type="Gene3D" id="1.20.58.320">
    <property type="entry name" value="TPR-like"/>
    <property type="match status" value="1"/>
</dbReference>
<dbReference type="Pfam" id="PF06041">
    <property type="entry name" value="DUF924"/>
    <property type="match status" value="1"/>
</dbReference>
<keyword evidence="2" id="KW-1185">Reference proteome</keyword>
<dbReference type="Gene3D" id="1.25.40.10">
    <property type="entry name" value="Tetratricopeptide repeat domain"/>
    <property type="match status" value="1"/>
</dbReference>
<dbReference type="InterPro" id="IPR011990">
    <property type="entry name" value="TPR-like_helical_dom_sf"/>
</dbReference>
<dbReference type="SUPFAM" id="SSF48452">
    <property type="entry name" value="TPR-like"/>
    <property type="match status" value="1"/>
</dbReference>
<dbReference type="EMBL" id="QJKC01000006">
    <property type="protein sequence ID" value="PXX48794.1"/>
    <property type="molecule type" value="Genomic_DNA"/>
</dbReference>
<dbReference type="Proteomes" id="UP000248395">
    <property type="component" value="Unassembled WGS sequence"/>
</dbReference>
<proteinExistence type="predicted"/>
<accession>A0A318JVC8</accession>
<dbReference type="RefSeq" id="WP_193394280.1">
    <property type="nucleotide sequence ID" value="NZ_LNQU01000045.1"/>
</dbReference>
<organism evidence="1 2">
    <name type="scientific">Aquitalea magnusonii</name>
    <dbReference type="NCBI Taxonomy" id="332411"/>
    <lineage>
        <taxon>Bacteria</taxon>
        <taxon>Pseudomonadati</taxon>
        <taxon>Pseudomonadota</taxon>
        <taxon>Betaproteobacteria</taxon>
        <taxon>Neisseriales</taxon>
        <taxon>Chromobacteriaceae</taxon>
        <taxon>Aquitalea</taxon>
    </lineage>
</organism>